<organism evidence="1 2">
    <name type="scientific">Actinacidiphila oryziradicis</name>
    <dbReference type="NCBI Taxonomy" id="2571141"/>
    <lineage>
        <taxon>Bacteria</taxon>
        <taxon>Bacillati</taxon>
        <taxon>Actinomycetota</taxon>
        <taxon>Actinomycetes</taxon>
        <taxon>Kitasatosporales</taxon>
        <taxon>Streptomycetaceae</taxon>
        <taxon>Actinacidiphila</taxon>
    </lineage>
</organism>
<name>A0A4U0SNY9_9ACTN</name>
<keyword evidence="2" id="KW-1185">Reference proteome</keyword>
<dbReference type="AlphaFoldDB" id="A0A4U0SNY9"/>
<protein>
    <submittedName>
        <fullName evidence="1">Uncharacterized protein</fullName>
    </submittedName>
</protein>
<reference evidence="1 2" key="1">
    <citation type="submission" date="2019-04" db="EMBL/GenBank/DDBJ databases">
        <title>Streptomyces oryziradicis sp. nov., a novel actinomycete isolated from rhizosphere soil of rice (Oryza sativa L.).</title>
        <authorList>
            <person name="Li C."/>
        </authorList>
    </citation>
    <scope>NUCLEOTIDE SEQUENCE [LARGE SCALE GENOMIC DNA]</scope>
    <source>
        <strain evidence="1 2">NEAU-C40</strain>
    </source>
</reference>
<dbReference type="OrthoDB" id="5193195at2"/>
<accession>A0A4U0SNY9</accession>
<evidence type="ECO:0000313" key="2">
    <source>
        <dbReference type="Proteomes" id="UP000305778"/>
    </source>
</evidence>
<evidence type="ECO:0000313" key="1">
    <source>
        <dbReference type="EMBL" id="TKA11750.1"/>
    </source>
</evidence>
<dbReference type="Proteomes" id="UP000305778">
    <property type="component" value="Unassembled WGS sequence"/>
</dbReference>
<sequence>MPETAAQGSTTLACGYCDVDFTPSGRGPVPRFCSRRCRGAWRRLKEKRRVEADRIAKALPQMTGAQRRHFEQYEQLLRMSLAIRGARRKGDA</sequence>
<dbReference type="EMBL" id="SUMC01000007">
    <property type="protein sequence ID" value="TKA11750.1"/>
    <property type="molecule type" value="Genomic_DNA"/>
</dbReference>
<gene>
    <name evidence="1" type="ORF">FCI23_10495</name>
</gene>
<dbReference type="RefSeq" id="WP_136723210.1">
    <property type="nucleotide sequence ID" value="NZ_SUMC01000007.1"/>
</dbReference>
<comment type="caution">
    <text evidence="1">The sequence shown here is derived from an EMBL/GenBank/DDBJ whole genome shotgun (WGS) entry which is preliminary data.</text>
</comment>
<proteinExistence type="predicted"/>